<dbReference type="PANTHER" id="PTHR42650">
    <property type="entry name" value="TAIL-ANCHORED PROTEIN INSERTION RECEPTOR WRB"/>
    <property type="match status" value="1"/>
</dbReference>
<evidence type="ECO:0000313" key="12">
    <source>
        <dbReference type="Proteomes" id="UP000749293"/>
    </source>
</evidence>
<comment type="subcellular location">
    <subcellularLocation>
        <location evidence="1">Endoplasmic reticulum membrane</location>
        <topology evidence="1">Multi-pass membrane protein</topology>
    </subcellularLocation>
</comment>
<evidence type="ECO:0000256" key="4">
    <source>
        <dbReference type="ARBA" id="ARBA00022692"/>
    </source>
</evidence>
<reference evidence="11" key="1">
    <citation type="submission" date="2020-03" db="EMBL/GenBank/DDBJ databases">
        <title>Site-based positive gene gene selection in Geosmithia morbida across the United States reveals a broad range of putative effectors and factors for local host and environmental adapation.</title>
        <authorList>
            <person name="Onufrak A."/>
            <person name="Murdoch R.W."/>
            <person name="Gazis R."/>
            <person name="Huff M."/>
            <person name="Staton M."/>
            <person name="Klingeman W."/>
            <person name="Hadziabdic D."/>
        </authorList>
    </citation>
    <scope>NUCLEOTIDE SEQUENCE</scope>
    <source>
        <strain evidence="11">1262</strain>
    </source>
</reference>
<dbReference type="GO" id="GO:0043529">
    <property type="term" value="C:GET complex"/>
    <property type="evidence" value="ECO:0007669"/>
    <property type="project" value="InterPro"/>
</dbReference>
<dbReference type="HAMAP" id="MF_03113">
    <property type="entry name" value="Get1"/>
    <property type="match status" value="1"/>
</dbReference>
<proteinExistence type="inferred from homology"/>
<evidence type="ECO:0000256" key="6">
    <source>
        <dbReference type="ARBA" id="ARBA00022989"/>
    </source>
</evidence>
<evidence type="ECO:0000256" key="3">
    <source>
        <dbReference type="ARBA" id="ARBA00022448"/>
    </source>
</evidence>
<evidence type="ECO:0000256" key="10">
    <source>
        <dbReference type="SAM" id="SignalP"/>
    </source>
</evidence>
<dbReference type="InterPro" id="IPR028945">
    <property type="entry name" value="Get1"/>
</dbReference>
<keyword evidence="11" id="KW-0675">Receptor</keyword>
<dbReference type="Pfam" id="PF04420">
    <property type="entry name" value="CHD5"/>
    <property type="match status" value="1"/>
</dbReference>
<dbReference type="InterPro" id="IPR029012">
    <property type="entry name" value="Helix_hairpin_bin_sf"/>
</dbReference>
<feature type="signal peptide" evidence="10">
    <location>
        <begin position="1"/>
        <end position="16"/>
    </location>
</feature>
<dbReference type="GO" id="GO:0043495">
    <property type="term" value="F:protein-membrane adaptor activity"/>
    <property type="evidence" value="ECO:0007669"/>
    <property type="project" value="TreeGrafter"/>
</dbReference>
<keyword evidence="4 9" id="KW-0812">Transmembrane</keyword>
<dbReference type="PANTHER" id="PTHR42650:SF1">
    <property type="entry name" value="GUIDED ENTRY OF TAIL-ANCHORED PROTEINS FACTOR 1"/>
    <property type="match status" value="1"/>
</dbReference>
<organism evidence="11 12">
    <name type="scientific">Geosmithia morbida</name>
    <dbReference type="NCBI Taxonomy" id="1094350"/>
    <lineage>
        <taxon>Eukaryota</taxon>
        <taxon>Fungi</taxon>
        <taxon>Dikarya</taxon>
        <taxon>Ascomycota</taxon>
        <taxon>Pezizomycotina</taxon>
        <taxon>Sordariomycetes</taxon>
        <taxon>Hypocreomycetidae</taxon>
        <taxon>Hypocreales</taxon>
        <taxon>Bionectriaceae</taxon>
        <taxon>Geosmithia</taxon>
    </lineage>
</organism>
<sequence length="214" mass="24243">MMPFVLALVFTIEVVSRLINAIGSTVINDFVRRVFPSSPLWTLVNYLPISTSKSAAQQRKLQAEYLKVRAELNATSSQDEFAKWARIRRQHDKLLEKLEATKKTMEAARGSFDKYVNGVRIIVTKVPQYLVPFWYSNEPMFWIPHGWFPYYAEWIISFPRAPLGSVSVASWQLACSGVIALVSDLISGIYGLMRNGSYERAAGKTAATDEKKEL</sequence>
<evidence type="ECO:0000256" key="9">
    <source>
        <dbReference type="HAMAP-Rule" id="MF_03113"/>
    </source>
</evidence>
<gene>
    <name evidence="9" type="primary">GET1</name>
    <name evidence="11" type="ORF">GMORB2_4770</name>
</gene>
<dbReference type="InterPro" id="IPR027538">
    <property type="entry name" value="Get1_fungi"/>
</dbReference>
<keyword evidence="3 9" id="KW-0813">Transport</keyword>
<dbReference type="OrthoDB" id="69461at2759"/>
<name>A0A9P4YPM9_9HYPO</name>
<keyword evidence="8 9" id="KW-0472">Membrane</keyword>
<dbReference type="Gene3D" id="1.10.287.660">
    <property type="entry name" value="Helix hairpin bin"/>
    <property type="match status" value="1"/>
</dbReference>
<keyword evidence="5 9" id="KW-0256">Endoplasmic reticulum</keyword>
<evidence type="ECO:0000256" key="5">
    <source>
        <dbReference type="ARBA" id="ARBA00022824"/>
    </source>
</evidence>
<dbReference type="AlphaFoldDB" id="A0A9P4YPM9"/>
<dbReference type="GO" id="GO:0071816">
    <property type="term" value="P:tail-anchored membrane protein insertion into ER membrane"/>
    <property type="evidence" value="ECO:0007669"/>
    <property type="project" value="InterPro"/>
</dbReference>
<protein>
    <submittedName>
        <fullName evidence="11">Tail-anchored protein insertion receptor</fullName>
    </submittedName>
</protein>
<evidence type="ECO:0000256" key="1">
    <source>
        <dbReference type="ARBA" id="ARBA00004477"/>
    </source>
</evidence>
<feature type="topological domain" description="Cytoplasmic" evidence="9">
    <location>
        <begin position="183"/>
        <end position="214"/>
    </location>
</feature>
<comment type="caution">
    <text evidence="11">The sequence shown here is derived from an EMBL/GenBank/DDBJ whole genome shotgun (WGS) entry which is preliminary data.</text>
</comment>
<keyword evidence="6 9" id="KW-1133">Transmembrane helix</keyword>
<evidence type="ECO:0000313" key="11">
    <source>
        <dbReference type="EMBL" id="KAF4119428.1"/>
    </source>
</evidence>
<keyword evidence="7" id="KW-0175">Coiled coil</keyword>
<accession>A0A9P4YPM9</accession>
<dbReference type="EMBL" id="JAANYQ010000026">
    <property type="protein sequence ID" value="KAF4119428.1"/>
    <property type="molecule type" value="Genomic_DNA"/>
</dbReference>
<evidence type="ECO:0000256" key="8">
    <source>
        <dbReference type="ARBA" id="ARBA00023136"/>
    </source>
</evidence>
<feature type="chain" id="PRO_5040183521" evidence="10">
    <location>
        <begin position="17"/>
        <end position="214"/>
    </location>
</feature>
<feature type="topological domain" description="Lumenal" evidence="9">
    <location>
        <begin position="1"/>
        <end position="5"/>
    </location>
</feature>
<comment type="similarity">
    <text evidence="2 9">Belongs to the WRB/GET1 family.</text>
</comment>
<dbReference type="Proteomes" id="UP000749293">
    <property type="component" value="Unassembled WGS sequence"/>
</dbReference>
<comment type="caution">
    <text evidence="9">Lacks conserved residue(s) required for the propagation of feature annotation.</text>
</comment>
<evidence type="ECO:0000256" key="7">
    <source>
        <dbReference type="ARBA" id="ARBA00023054"/>
    </source>
</evidence>
<keyword evidence="12" id="KW-1185">Reference proteome</keyword>
<keyword evidence="10" id="KW-0732">Signal</keyword>
<evidence type="ECO:0000256" key="2">
    <source>
        <dbReference type="ARBA" id="ARBA00010799"/>
    </source>
</evidence>
<dbReference type="FunFam" id="1.10.287.660:FF:000006">
    <property type="entry name" value="Protein GET1"/>
    <property type="match status" value="1"/>
</dbReference>
<dbReference type="GO" id="GO:0005789">
    <property type="term" value="C:endoplasmic reticulum membrane"/>
    <property type="evidence" value="ECO:0007669"/>
    <property type="project" value="UniProtKB-SubCell"/>
</dbReference>